<dbReference type="eggNOG" id="ENOG502TJVM">
    <property type="taxonomic scope" value="Eukaryota"/>
</dbReference>
<sequence length="152" mass="17198">MLKTVAIVFALVAVGLSEINTQTDALQQHDRLHRCWEPVDFKNESSGHRLSEPIYRYCSVMAVNKNYKVLHPFGVEEESDDYTHVNAIFETASSKYAILNVCLQEALAFGGPTRPSQVSLRCLCRRDACNLPTDLVSYMEFNQNPIPSEQFP</sequence>
<dbReference type="InterPro" id="IPR035291">
    <property type="entry name" value="DUF5354"/>
</dbReference>
<dbReference type="Pfam" id="PF17305">
    <property type="entry name" value="DUF5354"/>
    <property type="match status" value="1"/>
</dbReference>
<accession>E3MC13</accession>
<dbReference type="PANTHER" id="PTHR31712:SF1">
    <property type="entry name" value="SECRETED PROTEIN"/>
    <property type="match status" value="1"/>
</dbReference>
<evidence type="ECO:0000313" key="1">
    <source>
        <dbReference type="EMBL" id="EFO98261.1"/>
    </source>
</evidence>
<dbReference type="RefSeq" id="XP_003106319.2">
    <property type="nucleotide sequence ID" value="XM_003106271.2"/>
</dbReference>
<protein>
    <submittedName>
        <fullName evidence="1">Uncharacterized protein</fullName>
    </submittedName>
</protein>
<dbReference type="CTD" id="9807842"/>
<gene>
    <name evidence="1" type="ORF">CRE_15287</name>
</gene>
<keyword evidence="2" id="KW-1185">Reference proteome</keyword>
<dbReference type="EMBL" id="DS268434">
    <property type="protein sequence ID" value="EFO98261.1"/>
    <property type="molecule type" value="Genomic_DNA"/>
</dbReference>
<dbReference type="PANTHER" id="PTHR31712">
    <property type="entry name" value="DIETARY RESTRICTION OVER EXPRESSED"/>
    <property type="match status" value="1"/>
</dbReference>
<dbReference type="GeneID" id="9807842"/>
<name>E3MC13_CAERE</name>
<proteinExistence type="predicted"/>
<evidence type="ECO:0000313" key="2">
    <source>
        <dbReference type="Proteomes" id="UP000008281"/>
    </source>
</evidence>
<organism evidence="2">
    <name type="scientific">Caenorhabditis remanei</name>
    <name type="common">Caenorhabditis vulgaris</name>
    <dbReference type="NCBI Taxonomy" id="31234"/>
    <lineage>
        <taxon>Eukaryota</taxon>
        <taxon>Metazoa</taxon>
        <taxon>Ecdysozoa</taxon>
        <taxon>Nematoda</taxon>
        <taxon>Chromadorea</taxon>
        <taxon>Rhabditida</taxon>
        <taxon>Rhabditina</taxon>
        <taxon>Rhabditomorpha</taxon>
        <taxon>Rhabditoidea</taxon>
        <taxon>Rhabditidae</taxon>
        <taxon>Peloderinae</taxon>
        <taxon>Caenorhabditis</taxon>
    </lineage>
</organism>
<dbReference type="HOGENOM" id="CLU_116890_0_0_1"/>
<dbReference type="KEGG" id="crq:GCK72_025677"/>
<dbReference type="AlphaFoldDB" id="E3MC13"/>
<dbReference type="Proteomes" id="UP000008281">
    <property type="component" value="Unassembled WGS sequence"/>
</dbReference>
<reference evidence="1" key="1">
    <citation type="submission" date="2007-07" db="EMBL/GenBank/DDBJ databases">
        <title>PCAP assembly of the Caenorhabditis remanei genome.</title>
        <authorList>
            <consortium name="The Caenorhabditis remanei Sequencing Consortium"/>
            <person name="Wilson R.K."/>
        </authorList>
    </citation>
    <scope>NUCLEOTIDE SEQUENCE [LARGE SCALE GENOMIC DNA]</scope>
    <source>
        <strain evidence="1">PB4641</strain>
    </source>
</reference>